<feature type="domain" description="Histidine phosphotransferase ChpT C-terminal" evidence="1">
    <location>
        <begin position="84"/>
        <end position="204"/>
    </location>
</feature>
<dbReference type="InterPro" id="IPR036890">
    <property type="entry name" value="HATPase_C_sf"/>
</dbReference>
<dbReference type="RefSeq" id="WP_152553385.1">
    <property type="nucleotide sequence ID" value="NZ_JMTK01000005.1"/>
</dbReference>
<dbReference type="InterPro" id="IPR018762">
    <property type="entry name" value="ChpT_C"/>
</dbReference>
<comment type="caution">
    <text evidence="2">The sequence shown here is derived from an EMBL/GenBank/DDBJ whole genome shotgun (WGS) entry which is preliminary data.</text>
</comment>
<gene>
    <name evidence="2" type="ORF">DJ66_1194</name>
</gene>
<keyword evidence="3" id="KW-1185">Reference proteome</keyword>
<evidence type="ECO:0000259" key="1">
    <source>
        <dbReference type="Pfam" id="PF10090"/>
    </source>
</evidence>
<reference evidence="2 3" key="1">
    <citation type="journal article" date="2015" name="Phytopathology">
        <title>Genomes of Candidatus Liberibacter solanacearum haplotype A from New Zealand and the USA suggest significant genome plasticity in the species.</title>
        <authorList>
            <person name="Thompson S.M."/>
            <person name="Johnson C.P."/>
            <person name="Lu A.Y."/>
            <person name="Frampton R.A."/>
            <person name="Sullivan K.L."/>
            <person name="Fiers M.W."/>
            <person name="Crowhurst R.N."/>
            <person name="Pitman A.R."/>
            <person name="Scott I."/>
            <person name="Gudmestad N.C."/>
            <person name="Smith G.R."/>
        </authorList>
    </citation>
    <scope>NUCLEOTIDE SEQUENCE [LARGE SCALE GENOMIC DNA]</scope>
    <source>
        <strain evidence="2 3">LsoNZ1</strain>
    </source>
</reference>
<dbReference type="PATRIC" id="fig|556287.9.peg.1219"/>
<accession>A0A0F4VJ99</accession>
<dbReference type="Gene3D" id="3.30.565.10">
    <property type="entry name" value="Histidine kinase-like ATPase, C-terminal domain"/>
    <property type="match status" value="1"/>
</dbReference>
<keyword evidence="2" id="KW-0418">Kinase</keyword>
<dbReference type="AlphaFoldDB" id="A0A0F4VJ99"/>
<evidence type="ECO:0000313" key="3">
    <source>
        <dbReference type="Proteomes" id="UP000033731"/>
    </source>
</evidence>
<dbReference type="Pfam" id="PF10090">
    <property type="entry name" value="HPTransfase"/>
    <property type="match status" value="1"/>
</dbReference>
<dbReference type="EMBL" id="JMTK01000005">
    <property type="protein sequence ID" value="KJZ81310.1"/>
    <property type="molecule type" value="Genomic_DNA"/>
</dbReference>
<dbReference type="Proteomes" id="UP000033731">
    <property type="component" value="Unassembled WGS sequence"/>
</dbReference>
<evidence type="ECO:0000313" key="2">
    <source>
        <dbReference type="EMBL" id="KJZ81310.1"/>
    </source>
</evidence>
<keyword evidence="2" id="KW-0808">Transferase</keyword>
<dbReference type="GO" id="GO:0016301">
    <property type="term" value="F:kinase activity"/>
    <property type="evidence" value="ECO:0007669"/>
    <property type="project" value="UniProtKB-KW"/>
</dbReference>
<protein>
    <submittedName>
        <fullName evidence="2">Signal transduction histidine kinase</fullName>
    </submittedName>
</protein>
<dbReference type="Gene3D" id="1.10.287.130">
    <property type="match status" value="1"/>
</dbReference>
<sequence>MVNNLSFSLSSMDLSALLCSRICHDIISPIGAIHNSLELLDEEGIEDEAIQLIRLSSMNAIARLKFIRLAFCYTGSVHSLVGLDEIKQIIRDFIAIDNRITVFWISEGTDLFRKKSKLLLNLFMIAYASLPKGGEIIISIKDSTADNIFSLKINGNRVRLPEKFIQIMAQDVDLEIDSRSVQLYYTALLADENDVKLSYEIIDDQNVILSVLTKK</sequence>
<proteinExistence type="predicted"/>
<organism evidence="2 3">
    <name type="scientific">Candidatus Liberibacter solanacearum</name>
    <dbReference type="NCBI Taxonomy" id="556287"/>
    <lineage>
        <taxon>Bacteria</taxon>
        <taxon>Pseudomonadati</taxon>
        <taxon>Pseudomonadota</taxon>
        <taxon>Alphaproteobacteria</taxon>
        <taxon>Hyphomicrobiales</taxon>
        <taxon>Rhizobiaceae</taxon>
        <taxon>Liberibacter</taxon>
    </lineage>
</organism>
<name>A0A0F4VJ99_9HYPH</name>